<dbReference type="EMBL" id="QGHA01000005">
    <property type="protein sequence ID" value="PWK77066.1"/>
    <property type="molecule type" value="Genomic_DNA"/>
</dbReference>
<evidence type="ECO:0000313" key="5">
    <source>
        <dbReference type="EMBL" id="PWK77066.1"/>
    </source>
</evidence>
<dbReference type="InterPro" id="IPR018060">
    <property type="entry name" value="HTH_AraC"/>
</dbReference>
<organism evidence="5 6">
    <name type="scientific">Mucilaginibacter oryzae</name>
    <dbReference type="NCBI Taxonomy" id="468058"/>
    <lineage>
        <taxon>Bacteria</taxon>
        <taxon>Pseudomonadati</taxon>
        <taxon>Bacteroidota</taxon>
        <taxon>Sphingobacteriia</taxon>
        <taxon>Sphingobacteriales</taxon>
        <taxon>Sphingobacteriaceae</taxon>
        <taxon>Mucilaginibacter</taxon>
    </lineage>
</organism>
<dbReference type="GO" id="GO:0043565">
    <property type="term" value="F:sequence-specific DNA binding"/>
    <property type="evidence" value="ECO:0007669"/>
    <property type="project" value="InterPro"/>
</dbReference>
<dbReference type="PROSITE" id="PS01124">
    <property type="entry name" value="HTH_ARAC_FAMILY_2"/>
    <property type="match status" value="1"/>
</dbReference>
<dbReference type="Pfam" id="PF02311">
    <property type="entry name" value="AraC_binding"/>
    <property type="match status" value="1"/>
</dbReference>
<dbReference type="SUPFAM" id="SSF51182">
    <property type="entry name" value="RmlC-like cupins"/>
    <property type="match status" value="1"/>
</dbReference>
<evidence type="ECO:0000256" key="3">
    <source>
        <dbReference type="ARBA" id="ARBA00023163"/>
    </source>
</evidence>
<accession>A0A316H978</accession>
<dbReference type="InterPro" id="IPR009057">
    <property type="entry name" value="Homeodomain-like_sf"/>
</dbReference>
<dbReference type="SUPFAM" id="SSF46689">
    <property type="entry name" value="Homeodomain-like"/>
    <property type="match status" value="1"/>
</dbReference>
<name>A0A316H978_9SPHI</name>
<dbReference type="GO" id="GO:0003700">
    <property type="term" value="F:DNA-binding transcription factor activity"/>
    <property type="evidence" value="ECO:0007669"/>
    <property type="project" value="InterPro"/>
</dbReference>
<dbReference type="InterPro" id="IPR003313">
    <property type="entry name" value="AraC-bd"/>
</dbReference>
<protein>
    <submittedName>
        <fullName evidence="5">AraC family transcriptional regulator</fullName>
    </submittedName>
</protein>
<keyword evidence="3" id="KW-0804">Transcription</keyword>
<sequence length="261" mass="29344">MTDNTIALTAGQYSGRIDQTTALDGLITTITNYSAGDCFQDFHYHEHAVISFVLEGGNRESRKNGSFERKPGDIAFFAPGEWHRTIPGAPSCRNINLEIPEHFLKSYDLSTLHIADHRSTILHIVSDMRSGVPSAGTPIIMSVLDLLSGAGDTYTGKKPLWAKRLEEILQDEWNRNFTLRELSAALQVHPVTISKNFATYFGMSFGEYLRKVRIERSLALLKDTDMPLVAVAFQCGFADQSHFIRNFKQFTGFLPSHFRKI</sequence>
<dbReference type="Proteomes" id="UP000245678">
    <property type="component" value="Unassembled WGS sequence"/>
</dbReference>
<evidence type="ECO:0000313" key="6">
    <source>
        <dbReference type="Proteomes" id="UP000245678"/>
    </source>
</evidence>
<dbReference type="InterPro" id="IPR014710">
    <property type="entry name" value="RmlC-like_jellyroll"/>
</dbReference>
<proteinExistence type="predicted"/>
<dbReference type="Gene3D" id="1.10.10.60">
    <property type="entry name" value="Homeodomain-like"/>
    <property type="match status" value="1"/>
</dbReference>
<evidence type="ECO:0000256" key="2">
    <source>
        <dbReference type="ARBA" id="ARBA00023125"/>
    </source>
</evidence>
<dbReference type="Pfam" id="PF12833">
    <property type="entry name" value="HTH_18"/>
    <property type="match status" value="1"/>
</dbReference>
<dbReference type="RefSeq" id="WP_109608501.1">
    <property type="nucleotide sequence ID" value="NZ_QGHA01000005.1"/>
</dbReference>
<dbReference type="PANTHER" id="PTHR43280:SF2">
    <property type="entry name" value="HTH-TYPE TRANSCRIPTIONAL REGULATOR EXSA"/>
    <property type="match status" value="1"/>
</dbReference>
<reference evidence="5 6" key="1">
    <citation type="submission" date="2018-05" db="EMBL/GenBank/DDBJ databases">
        <title>Genomic Encyclopedia of Archaeal and Bacterial Type Strains, Phase II (KMG-II): from individual species to whole genera.</title>
        <authorList>
            <person name="Goeker M."/>
        </authorList>
    </citation>
    <scope>NUCLEOTIDE SEQUENCE [LARGE SCALE GENOMIC DNA]</scope>
    <source>
        <strain evidence="5 6">DSM 19975</strain>
    </source>
</reference>
<keyword evidence="1" id="KW-0805">Transcription regulation</keyword>
<dbReference type="InterPro" id="IPR011051">
    <property type="entry name" value="RmlC_Cupin_sf"/>
</dbReference>
<gene>
    <name evidence="5" type="ORF">LX99_02876</name>
</gene>
<dbReference type="Gene3D" id="2.60.120.10">
    <property type="entry name" value="Jelly Rolls"/>
    <property type="match status" value="1"/>
</dbReference>
<dbReference type="SMART" id="SM00342">
    <property type="entry name" value="HTH_ARAC"/>
    <property type="match status" value="1"/>
</dbReference>
<keyword evidence="2" id="KW-0238">DNA-binding</keyword>
<keyword evidence="6" id="KW-1185">Reference proteome</keyword>
<dbReference type="PANTHER" id="PTHR43280">
    <property type="entry name" value="ARAC-FAMILY TRANSCRIPTIONAL REGULATOR"/>
    <property type="match status" value="1"/>
</dbReference>
<evidence type="ECO:0000259" key="4">
    <source>
        <dbReference type="PROSITE" id="PS01124"/>
    </source>
</evidence>
<evidence type="ECO:0000256" key="1">
    <source>
        <dbReference type="ARBA" id="ARBA00023015"/>
    </source>
</evidence>
<dbReference type="PROSITE" id="PS00041">
    <property type="entry name" value="HTH_ARAC_FAMILY_1"/>
    <property type="match status" value="1"/>
</dbReference>
<dbReference type="InterPro" id="IPR018062">
    <property type="entry name" value="HTH_AraC-typ_CS"/>
</dbReference>
<comment type="caution">
    <text evidence="5">The sequence shown here is derived from an EMBL/GenBank/DDBJ whole genome shotgun (WGS) entry which is preliminary data.</text>
</comment>
<dbReference type="AlphaFoldDB" id="A0A316H978"/>
<feature type="domain" description="HTH araC/xylS-type" evidence="4">
    <location>
        <begin position="163"/>
        <end position="261"/>
    </location>
</feature>
<dbReference type="InterPro" id="IPR020449">
    <property type="entry name" value="Tscrpt_reg_AraC-type_HTH"/>
</dbReference>
<dbReference type="PRINTS" id="PR00032">
    <property type="entry name" value="HTHARAC"/>
</dbReference>